<evidence type="ECO:0000313" key="5">
    <source>
        <dbReference type="EMBL" id="MFB9769309.1"/>
    </source>
</evidence>
<accession>A0ABV5WT45</accession>
<keyword evidence="6" id="KW-1185">Reference proteome</keyword>
<organism evidence="5 6">
    <name type="scientific">Lactiplantibacillus modestisalitolerans</name>
    <dbReference type="NCBI Taxonomy" id="1457219"/>
    <lineage>
        <taxon>Bacteria</taxon>
        <taxon>Bacillati</taxon>
        <taxon>Bacillota</taxon>
        <taxon>Bacilli</taxon>
        <taxon>Lactobacillales</taxon>
        <taxon>Lactobacillaceae</taxon>
        <taxon>Lactiplantibacillus</taxon>
    </lineage>
</organism>
<gene>
    <name evidence="5" type="ORF">ACFFLI_05365</name>
</gene>
<keyword evidence="2" id="KW-0472">Membrane</keyword>
<dbReference type="InterPro" id="IPR012338">
    <property type="entry name" value="Beta-lactam/transpept-like"/>
</dbReference>
<comment type="caution">
    <text evidence="5">The sequence shown here is derived from an EMBL/GenBank/DDBJ whole genome shotgun (WGS) entry which is preliminary data.</text>
</comment>
<dbReference type="InterPro" id="IPR001466">
    <property type="entry name" value="Beta-lactam-related"/>
</dbReference>
<reference evidence="5 6" key="1">
    <citation type="submission" date="2024-09" db="EMBL/GenBank/DDBJ databases">
        <authorList>
            <person name="Sun Q."/>
            <person name="Mori K."/>
        </authorList>
    </citation>
    <scope>NUCLEOTIDE SEQUENCE [LARGE SCALE GENOMIC DNA]</scope>
    <source>
        <strain evidence="5 6">TBRC 4576</strain>
    </source>
</reference>
<dbReference type="InterPro" id="IPR050491">
    <property type="entry name" value="AmpC-like"/>
</dbReference>
<evidence type="ECO:0000256" key="2">
    <source>
        <dbReference type="ARBA" id="ARBA00023136"/>
    </source>
</evidence>
<feature type="region of interest" description="Disordered" evidence="3">
    <location>
        <begin position="31"/>
        <end position="56"/>
    </location>
</feature>
<dbReference type="EC" id="3.-.-.-" evidence="5"/>
<dbReference type="RefSeq" id="WP_137643255.1">
    <property type="nucleotide sequence ID" value="NZ_BJEA01000015.1"/>
</dbReference>
<evidence type="ECO:0000259" key="4">
    <source>
        <dbReference type="Pfam" id="PF00144"/>
    </source>
</evidence>
<evidence type="ECO:0000256" key="3">
    <source>
        <dbReference type="SAM" id="MobiDB-lite"/>
    </source>
</evidence>
<protein>
    <submittedName>
        <fullName evidence="5">Serine hydrolase domain-containing protein</fullName>
        <ecNumber evidence="5">3.-.-.-</ecNumber>
    </submittedName>
</protein>
<dbReference type="SUPFAM" id="SSF56601">
    <property type="entry name" value="beta-lactamase/transpeptidase-like"/>
    <property type="match status" value="1"/>
</dbReference>
<feature type="domain" description="Beta-lactamase-related" evidence="4">
    <location>
        <begin position="67"/>
        <end position="366"/>
    </location>
</feature>
<keyword evidence="5" id="KW-0378">Hydrolase</keyword>
<evidence type="ECO:0000313" key="6">
    <source>
        <dbReference type="Proteomes" id="UP001589691"/>
    </source>
</evidence>
<dbReference type="PANTHER" id="PTHR46825">
    <property type="entry name" value="D-ALANYL-D-ALANINE-CARBOXYPEPTIDASE/ENDOPEPTIDASE AMPH"/>
    <property type="match status" value="1"/>
</dbReference>
<dbReference type="PANTHER" id="PTHR46825:SF11">
    <property type="entry name" value="PENICILLIN-BINDING PROTEIN 4"/>
    <property type="match status" value="1"/>
</dbReference>
<dbReference type="EMBL" id="JBHLZY010000011">
    <property type="protein sequence ID" value="MFB9769309.1"/>
    <property type="molecule type" value="Genomic_DNA"/>
</dbReference>
<name>A0ABV5WT45_9LACO</name>
<comment type="subcellular location">
    <subcellularLocation>
        <location evidence="1">Membrane</location>
    </subcellularLocation>
</comment>
<dbReference type="Gene3D" id="3.40.710.10">
    <property type="entry name" value="DD-peptidase/beta-lactamase superfamily"/>
    <property type="match status" value="1"/>
</dbReference>
<proteinExistence type="predicted"/>
<sequence>MKRNQKILLIILGLLVIVEGGWGAYQWHHRHTSSPQSSAMRHLQKRTQSRTTKQTAFTKTKDELPAVTRLLHQQRFVGTALIVDHGRVVYQRGFGYADQARQVHNGPRSRFQILSIQKSLTAVGIMQLVQQGRVKLSDPVSKYYPQLKHGRQTTLRQMLDMTTGFRLNRGADQPASEAQVVDYAVRHVSYNPAKDGVNNYSSVNFLLLAGIIRQVSGKSYRHFFDRQIIQRCGLTASGFVVDGLAPHATVGYRPADATDVAPTYQQRMPETKAQMANELGTGQTYMSASDLFTVERAILRGKVVSKPNVAILHTRTATGEYGGGVYNISNGIRSHGVGYGYEADIHLSPDGNTGVVLLSNYYRKNASIEKAAGILFDRLLAGEL</sequence>
<dbReference type="Pfam" id="PF00144">
    <property type="entry name" value="Beta-lactamase"/>
    <property type="match status" value="1"/>
</dbReference>
<evidence type="ECO:0000256" key="1">
    <source>
        <dbReference type="ARBA" id="ARBA00004370"/>
    </source>
</evidence>
<dbReference type="GO" id="GO:0016787">
    <property type="term" value="F:hydrolase activity"/>
    <property type="evidence" value="ECO:0007669"/>
    <property type="project" value="UniProtKB-KW"/>
</dbReference>
<dbReference type="Proteomes" id="UP001589691">
    <property type="component" value="Unassembled WGS sequence"/>
</dbReference>